<feature type="domain" description="N-terminal" evidence="2">
    <location>
        <begin position="30"/>
        <end position="105"/>
    </location>
</feature>
<dbReference type="AlphaFoldDB" id="A0A4U2YMM7"/>
<reference evidence="3 4" key="1">
    <citation type="submission" date="2019-04" db="EMBL/GenBank/DDBJ databases">
        <authorList>
            <person name="Dong K."/>
        </authorList>
    </citation>
    <scope>NUCLEOTIDE SEQUENCE [LARGE SCALE GENOMIC DNA]</scope>
    <source>
        <strain evidence="4">dk3543</strain>
    </source>
</reference>
<organism evidence="3 4">
    <name type="scientific">Nocardioides jishulii</name>
    <dbReference type="NCBI Taxonomy" id="2575440"/>
    <lineage>
        <taxon>Bacteria</taxon>
        <taxon>Bacillati</taxon>
        <taxon>Actinomycetota</taxon>
        <taxon>Actinomycetes</taxon>
        <taxon>Propionibacteriales</taxon>
        <taxon>Nocardioidaceae</taxon>
        <taxon>Nocardioides</taxon>
    </lineage>
</organism>
<dbReference type="Gene3D" id="1.10.10.2910">
    <property type="match status" value="1"/>
</dbReference>
<feature type="region of interest" description="Disordered" evidence="1">
    <location>
        <begin position="319"/>
        <end position="361"/>
    </location>
</feature>
<sequence length="361" mass="39337">MRNSLGEREAKLEALHEKLTASVAALVTGEDWKRALEFAARFRSRSFNNTLLIHVQHYSAHREGRVPHPSPTYVAGFKQWLSLDRQVMKGQSGYAILAPVTARFVSTTPDDPGSWRRLGRGEKPRPGDTVRAKLIGLRPAYVWDVSQTDGDPLPEPPRPVLLRGEAPEGLWDGLADQITAQGYELRLVSDASHIGGANGLTDFLTREVSVRMDMDDAAQVKTLAHELGHVMLHSPASSVQEQTRAAADATLHRGIAEVEAESVALMVAAAHGLDTNDYTVPYVSTWASTVRGKSPVEVVQATADRVRGTAMKILDDLDTAQVNDGNPPGLDREALAANRRVPRPRRTATRSPVSSGMGVER</sequence>
<evidence type="ECO:0000256" key="1">
    <source>
        <dbReference type="SAM" id="MobiDB-lite"/>
    </source>
</evidence>
<dbReference type="InterPro" id="IPR013610">
    <property type="entry name" value="ArdC_N"/>
</dbReference>
<accession>A0A4U2YMM7</accession>
<evidence type="ECO:0000313" key="3">
    <source>
        <dbReference type="EMBL" id="TKI62468.1"/>
    </source>
</evidence>
<dbReference type="OrthoDB" id="7605626at2"/>
<feature type="region of interest" description="Disordered" evidence="1">
    <location>
        <begin position="108"/>
        <end position="127"/>
    </location>
</feature>
<name>A0A4U2YMM7_9ACTN</name>
<evidence type="ECO:0000259" key="2">
    <source>
        <dbReference type="Pfam" id="PF08401"/>
    </source>
</evidence>
<protein>
    <submittedName>
        <fullName evidence="3">Serine/arginine repetitive matrix protein 2</fullName>
    </submittedName>
</protein>
<dbReference type="RefSeq" id="WP_137065737.1">
    <property type="nucleotide sequence ID" value="NZ_CP040748.1"/>
</dbReference>
<keyword evidence="4" id="KW-1185">Reference proteome</keyword>
<dbReference type="GO" id="GO:0003697">
    <property type="term" value="F:single-stranded DNA binding"/>
    <property type="evidence" value="ECO:0007669"/>
    <property type="project" value="InterPro"/>
</dbReference>
<evidence type="ECO:0000313" key="4">
    <source>
        <dbReference type="Proteomes" id="UP000307808"/>
    </source>
</evidence>
<proteinExistence type="predicted"/>
<comment type="caution">
    <text evidence="3">The sequence shown here is derived from an EMBL/GenBank/DDBJ whole genome shotgun (WGS) entry which is preliminary data.</text>
</comment>
<dbReference type="Pfam" id="PF08401">
    <property type="entry name" value="ArdcN"/>
    <property type="match status" value="1"/>
</dbReference>
<gene>
    <name evidence="3" type="ORF">FC770_08765</name>
</gene>
<dbReference type="EMBL" id="SZPY01000002">
    <property type="protein sequence ID" value="TKI62468.1"/>
    <property type="molecule type" value="Genomic_DNA"/>
</dbReference>
<dbReference type="Proteomes" id="UP000307808">
    <property type="component" value="Unassembled WGS sequence"/>
</dbReference>